<dbReference type="EMBL" id="JBBXJM010000003">
    <property type="protein sequence ID" value="KAL1409479.1"/>
    <property type="molecule type" value="Genomic_DNA"/>
</dbReference>
<feature type="region of interest" description="Disordered" evidence="1">
    <location>
        <begin position="1"/>
        <end position="51"/>
    </location>
</feature>
<dbReference type="InterPro" id="IPR029071">
    <property type="entry name" value="Ubiquitin-like_domsf"/>
</dbReference>
<reference evidence="3 4" key="1">
    <citation type="submission" date="2023-08" db="EMBL/GenBank/DDBJ databases">
        <title>Annotated Genome Sequence of Vanrija albida AlHP1.</title>
        <authorList>
            <person name="Herzog R."/>
        </authorList>
    </citation>
    <scope>NUCLEOTIDE SEQUENCE [LARGE SCALE GENOMIC DNA]</scope>
    <source>
        <strain evidence="3 4">AlHP1</strain>
    </source>
</reference>
<feature type="domain" description="Ubiquitin-like" evidence="2">
    <location>
        <begin position="92"/>
        <end position="170"/>
    </location>
</feature>
<name>A0ABR3Q415_9TREE</name>
<accession>A0ABR3Q415</accession>
<organism evidence="3 4">
    <name type="scientific">Vanrija albida</name>
    <dbReference type="NCBI Taxonomy" id="181172"/>
    <lineage>
        <taxon>Eukaryota</taxon>
        <taxon>Fungi</taxon>
        <taxon>Dikarya</taxon>
        <taxon>Basidiomycota</taxon>
        <taxon>Agaricomycotina</taxon>
        <taxon>Tremellomycetes</taxon>
        <taxon>Trichosporonales</taxon>
        <taxon>Trichosporonaceae</taxon>
        <taxon>Vanrija</taxon>
    </lineage>
</organism>
<dbReference type="InterPro" id="IPR000626">
    <property type="entry name" value="Ubiquitin-like_dom"/>
</dbReference>
<comment type="caution">
    <text evidence="3">The sequence shown here is derived from an EMBL/GenBank/DDBJ whole genome shotgun (WGS) entry which is preliminary data.</text>
</comment>
<dbReference type="RefSeq" id="XP_069209423.1">
    <property type="nucleotide sequence ID" value="XM_069352005.1"/>
</dbReference>
<dbReference type="Pfam" id="PF00240">
    <property type="entry name" value="ubiquitin"/>
    <property type="match status" value="1"/>
</dbReference>
<proteinExistence type="predicted"/>
<dbReference type="PROSITE" id="PS50053">
    <property type="entry name" value="UBIQUITIN_2"/>
    <property type="match status" value="1"/>
</dbReference>
<dbReference type="GeneID" id="95984505"/>
<dbReference type="SUPFAM" id="SSF54236">
    <property type="entry name" value="Ubiquitin-like"/>
    <property type="match status" value="1"/>
</dbReference>
<sequence>MPVTAPHAMPTTRAPSLSPAHWVHKVSQPSQPNPHLKPELKPASTPAADSSLSVLDIKPKIDGLVPEGIDFKPLPNVVRQPHRARVPNVNSIRISLQGSRDGVPYLTWLRVYPDTSVERIKDYLNTEYGYDASKLRLLYDGKILKDTDRTQSLELEEGDNIDVYLERPHPKAAYSEQHQKREAHVTKSLPAVTFVLTRVPIRK</sequence>
<evidence type="ECO:0000313" key="3">
    <source>
        <dbReference type="EMBL" id="KAL1409479.1"/>
    </source>
</evidence>
<evidence type="ECO:0000313" key="4">
    <source>
        <dbReference type="Proteomes" id="UP001565368"/>
    </source>
</evidence>
<dbReference type="CDD" id="cd01763">
    <property type="entry name" value="Ubl_SUMO_like"/>
    <property type="match status" value="1"/>
</dbReference>
<dbReference type="Gene3D" id="3.10.20.90">
    <property type="entry name" value="Phosphatidylinositol 3-kinase Catalytic Subunit, Chain A, domain 1"/>
    <property type="match status" value="1"/>
</dbReference>
<keyword evidence="4" id="KW-1185">Reference proteome</keyword>
<dbReference type="Proteomes" id="UP001565368">
    <property type="component" value="Unassembled WGS sequence"/>
</dbReference>
<protein>
    <submittedName>
        <fullName evidence="3">Small ubiquitin-related modifier 1</fullName>
    </submittedName>
</protein>
<evidence type="ECO:0000259" key="2">
    <source>
        <dbReference type="PROSITE" id="PS50053"/>
    </source>
</evidence>
<gene>
    <name evidence="3" type="primary">SUMO1</name>
    <name evidence="3" type="ORF">Q8F55_003462</name>
</gene>
<evidence type="ECO:0000256" key="1">
    <source>
        <dbReference type="SAM" id="MobiDB-lite"/>
    </source>
</evidence>